<keyword evidence="1" id="KW-1133">Transmembrane helix</keyword>
<accession>A0A2N3KX60</accession>
<dbReference type="AlphaFoldDB" id="A0A2N3KX60"/>
<evidence type="ECO:0000313" key="2">
    <source>
        <dbReference type="EMBL" id="PKR55073.1"/>
    </source>
</evidence>
<comment type="caution">
    <text evidence="2">The sequence shown here is derived from an EMBL/GenBank/DDBJ whole genome shotgun (WGS) entry which is preliminary data.</text>
</comment>
<evidence type="ECO:0000313" key="3">
    <source>
        <dbReference type="Proteomes" id="UP000233597"/>
    </source>
</evidence>
<name>A0A2N3KX60_9PROT</name>
<reference evidence="2 3" key="1">
    <citation type="submission" date="2017-09" db="EMBL/GenBank/DDBJ databases">
        <title>Biodiversity and function of Thalassospira species in the particle-attached aromatic-hydrocarbon-degrading consortia from the surface seawater of the South China Sea.</title>
        <authorList>
            <person name="Dong C."/>
            <person name="Liu R."/>
            <person name="Shao Z."/>
        </authorList>
    </citation>
    <scope>NUCLEOTIDE SEQUENCE [LARGE SCALE GENOMIC DNA]</scope>
    <source>
        <strain evidence="2 3">CSC1P2</strain>
    </source>
</reference>
<evidence type="ECO:0000256" key="1">
    <source>
        <dbReference type="SAM" id="Phobius"/>
    </source>
</evidence>
<feature type="transmembrane region" description="Helical" evidence="1">
    <location>
        <begin position="46"/>
        <end position="65"/>
    </location>
</feature>
<protein>
    <submittedName>
        <fullName evidence="2">Uncharacterized protein</fullName>
    </submittedName>
</protein>
<dbReference type="RefSeq" id="WP_101264915.1">
    <property type="nucleotide sequence ID" value="NZ_NWTK01000003.1"/>
</dbReference>
<proteinExistence type="predicted"/>
<keyword evidence="1" id="KW-0472">Membrane</keyword>
<dbReference type="OrthoDB" id="10016560at2"/>
<sequence length="241" mass="27055">MRISEKFVLLGWGSLVGGIVSPIVTTDIMGFRRVIEAVTVGAKFDWGSFLGGSIAGAAAFGLFALQRHVDRKEKKERQLGLLNLFCVRALANLENVLKGGVTKQDNGVTFNWGVVAVAAALNEDANDWPDFDPEHRRDVMKEVIEFVRFIDNHLARLWVQLNTIELDRNVPSTVVERYGDIVVLEEKIRRVLATVAMDASPDRWPSMQDEVIQTVLRLPIDLIEGLRKLEAKFRDLKAICE</sequence>
<gene>
    <name evidence="2" type="ORF">COO20_06710</name>
</gene>
<organism evidence="2 3">
    <name type="scientific">Thalassospira marina</name>
    <dbReference type="NCBI Taxonomy" id="2048283"/>
    <lineage>
        <taxon>Bacteria</taxon>
        <taxon>Pseudomonadati</taxon>
        <taxon>Pseudomonadota</taxon>
        <taxon>Alphaproteobacteria</taxon>
        <taxon>Rhodospirillales</taxon>
        <taxon>Thalassospiraceae</taxon>
        <taxon>Thalassospira</taxon>
    </lineage>
</organism>
<dbReference type="Proteomes" id="UP000233597">
    <property type="component" value="Unassembled WGS sequence"/>
</dbReference>
<dbReference type="EMBL" id="NWTK01000003">
    <property type="protein sequence ID" value="PKR55073.1"/>
    <property type="molecule type" value="Genomic_DNA"/>
</dbReference>
<keyword evidence="1" id="KW-0812">Transmembrane</keyword>